<dbReference type="CDD" id="cd03801">
    <property type="entry name" value="GT4_PimA-like"/>
    <property type="match status" value="1"/>
</dbReference>
<evidence type="ECO:0000313" key="2">
    <source>
        <dbReference type="Proteomes" id="UP001139319"/>
    </source>
</evidence>
<dbReference type="PANTHER" id="PTHR12526">
    <property type="entry name" value="GLYCOSYLTRANSFERASE"/>
    <property type="match status" value="1"/>
</dbReference>
<protein>
    <submittedName>
        <fullName evidence="1">Glycosyltransferase family 4 protein</fullName>
    </submittedName>
</protein>
<comment type="caution">
    <text evidence="1">The sequence shown here is derived from an EMBL/GenBank/DDBJ whole genome shotgun (WGS) entry which is preliminary data.</text>
</comment>
<dbReference type="Pfam" id="PF13692">
    <property type="entry name" value="Glyco_trans_1_4"/>
    <property type="match status" value="1"/>
</dbReference>
<accession>A0A9X2I7I5</accession>
<reference evidence="1" key="2">
    <citation type="submission" date="2023-01" db="EMBL/GenBank/DDBJ databases">
        <title>Gilvimarinus xylanilyticus HB14 isolated from Caulerpa lentillifera aquaculture base in Hainan, China.</title>
        <authorList>
            <person name="Zhang Y.-J."/>
        </authorList>
    </citation>
    <scope>NUCLEOTIDE SEQUENCE</scope>
    <source>
        <strain evidence="1">HB14</strain>
    </source>
</reference>
<name>A0A9X2I7I5_9GAMM</name>
<keyword evidence="2" id="KW-1185">Reference proteome</keyword>
<organism evidence="1 2">
    <name type="scientific">Gilvimarinus xylanilyticus</name>
    <dbReference type="NCBI Taxonomy" id="2944139"/>
    <lineage>
        <taxon>Bacteria</taxon>
        <taxon>Pseudomonadati</taxon>
        <taxon>Pseudomonadota</taxon>
        <taxon>Gammaproteobacteria</taxon>
        <taxon>Cellvibrionales</taxon>
        <taxon>Cellvibrionaceae</taxon>
        <taxon>Gilvimarinus</taxon>
    </lineage>
</organism>
<dbReference type="RefSeq" id="WP_253968564.1">
    <property type="nucleotide sequence ID" value="NZ_JAMFTH010000004.1"/>
</dbReference>
<dbReference type="Gene3D" id="3.40.50.2000">
    <property type="entry name" value="Glycogen Phosphorylase B"/>
    <property type="match status" value="2"/>
</dbReference>
<evidence type="ECO:0000313" key="1">
    <source>
        <dbReference type="EMBL" id="MCP8900272.1"/>
    </source>
</evidence>
<reference evidence="1" key="1">
    <citation type="submission" date="2022-05" db="EMBL/GenBank/DDBJ databases">
        <authorList>
            <person name="Sun H.-N."/>
        </authorList>
    </citation>
    <scope>NUCLEOTIDE SEQUENCE</scope>
    <source>
        <strain evidence="1">HB14</strain>
    </source>
</reference>
<proteinExistence type="predicted"/>
<dbReference type="Proteomes" id="UP001139319">
    <property type="component" value="Unassembled WGS sequence"/>
</dbReference>
<dbReference type="EMBL" id="JAMFTH010000004">
    <property type="protein sequence ID" value="MCP8900272.1"/>
    <property type="molecule type" value="Genomic_DNA"/>
</dbReference>
<dbReference type="SUPFAM" id="SSF53756">
    <property type="entry name" value="UDP-Glycosyltransferase/glycogen phosphorylase"/>
    <property type="match status" value="1"/>
</dbReference>
<gene>
    <name evidence="1" type="ORF">M6D89_13270</name>
</gene>
<dbReference type="AlphaFoldDB" id="A0A9X2I7I5"/>
<sequence>MPSDNVLHKLWQTLRGYWRPLPKCFDAVWYRRRYPDVAAAGMDPASHYRRFGCIERRDPCATFSASASALKYDLSVADAAKHLETELSASEFGRPVIFNGKRKSPETWPVLMVCGHQGAAQLYGAERSLLDVLRVLSGQPVNILLLLPEIHSRTYLEQLQLWCDCLLVTPYPWWRADCPPNKEIVESFTTIMSEHRVAGVYVNTLTLDEPLRAARALNLPTAVHIRELPEADSALRGAMHASAIDIVQHVQQLADTLIVNSFYAAQTLGLEDAVVVPNTADFPRLRSMPAPDFSRRPLAVGLISSNLAKKGVADFFALAHLAKQSELPLEFYLVGPDSPDLERVMAEQGCPDNLHRRGYIDSVIELYRPLDIVLNLSHFEESFGRTILEAMAAGRAVMAYSHGALPELIGNDTCGSLVPLGDVQALFAQLAHWLEDVTVLTQTARAGCERAWTEYGDLGPALEVALKRLM</sequence>